<reference evidence="2 3" key="1">
    <citation type="submission" date="2015-09" db="EMBL/GenBank/DDBJ databases">
        <title>Genome sequence of Oxobacter pfennigii DSM 3222.</title>
        <authorList>
            <person name="Poehlein A."/>
            <person name="Bengelsdorf F.R."/>
            <person name="Schiel-Bengelsdorf B."/>
            <person name="Duerre P."/>
            <person name="Daniel R."/>
        </authorList>
    </citation>
    <scope>NUCLEOTIDE SEQUENCE [LARGE SCALE GENOMIC DNA]</scope>
    <source>
        <strain evidence="2 3">DSM 3222</strain>
    </source>
</reference>
<accession>A0A0P8WA94</accession>
<name>A0A0P8WA94_9CLOT</name>
<evidence type="ECO:0000313" key="2">
    <source>
        <dbReference type="EMBL" id="KPU45533.1"/>
    </source>
</evidence>
<dbReference type="STRING" id="36849.OXPF_07660"/>
<protein>
    <submittedName>
        <fullName evidence="2">Uncharacterized protein</fullName>
    </submittedName>
</protein>
<dbReference type="AlphaFoldDB" id="A0A0P8WA94"/>
<dbReference type="Proteomes" id="UP000050326">
    <property type="component" value="Unassembled WGS sequence"/>
</dbReference>
<dbReference type="EMBL" id="LKET01000021">
    <property type="protein sequence ID" value="KPU45533.1"/>
    <property type="molecule type" value="Genomic_DNA"/>
</dbReference>
<proteinExistence type="predicted"/>
<comment type="caution">
    <text evidence="2">The sequence shown here is derived from an EMBL/GenBank/DDBJ whole genome shotgun (WGS) entry which is preliminary data.</text>
</comment>
<gene>
    <name evidence="2" type="ORF">OXPF_07660</name>
</gene>
<evidence type="ECO:0000256" key="1">
    <source>
        <dbReference type="SAM" id="MobiDB-lite"/>
    </source>
</evidence>
<feature type="region of interest" description="Disordered" evidence="1">
    <location>
        <begin position="44"/>
        <end position="86"/>
    </location>
</feature>
<organism evidence="2 3">
    <name type="scientific">Oxobacter pfennigii</name>
    <dbReference type="NCBI Taxonomy" id="36849"/>
    <lineage>
        <taxon>Bacteria</taxon>
        <taxon>Bacillati</taxon>
        <taxon>Bacillota</taxon>
        <taxon>Clostridia</taxon>
        <taxon>Eubacteriales</taxon>
        <taxon>Clostridiaceae</taxon>
        <taxon>Oxobacter</taxon>
    </lineage>
</organism>
<keyword evidence="3" id="KW-1185">Reference proteome</keyword>
<dbReference type="RefSeq" id="WP_054873880.1">
    <property type="nucleotide sequence ID" value="NZ_LKET01000021.1"/>
</dbReference>
<evidence type="ECO:0000313" key="3">
    <source>
        <dbReference type="Proteomes" id="UP000050326"/>
    </source>
</evidence>
<sequence length="86" mass="9230">MAKNKKKTKANVSEDINEITDIPKGESDLGSFAYMDAAMVNSSDDIGDVEDKEEMTGTPKGESSIGSLGKASLPMSDKISDSKKKW</sequence>